<dbReference type="KEGG" id="llh:I41_04510"/>
<dbReference type="RefSeq" id="WP_145430462.1">
    <property type="nucleotide sequence ID" value="NZ_CP036339.1"/>
</dbReference>
<dbReference type="OrthoDB" id="189843at2"/>
<dbReference type="AlphaFoldDB" id="A0A517TSF0"/>
<evidence type="ECO:0000313" key="3">
    <source>
        <dbReference type="Proteomes" id="UP000317909"/>
    </source>
</evidence>
<dbReference type="Proteomes" id="UP000317909">
    <property type="component" value="Chromosome"/>
</dbReference>
<evidence type="ECO:0000256" key="1">
    <source>
        <dbReference type="SAM" id="MobiDB-lite"/>
    </source>
</evidence>
<feature type="compositionally biased region" description="Polar residues" evidence="1">
    <location>
        <begin position="148"/>
        <end position="157"/>
    </location>
</feature>
<protein>
    <submittedName>
        <fullName evidence="2">DNA N-6-adenine-methyltransferase (Dam)</fullName>
    </submittedName>
</protein>
<feature type="region of interest" description="Disordered" evidence="1">
    <location>
        <begin position="148"/>
        <end position="167"/>
    </location>
</feature>
<dbReference type="GO" id="GO:0003677">
    <property type="term" value="F:DNA binding"/>
    <property type="evidence" value="ECO:0007669"/>
    <property type="project" value="InterPro"/>
</dbReference>
<keyword evidence="2" id="KW-0489">Methyltransferase</keyword>
<proteinExistence type="predicted"/>
<keyword evidence="2" id="KW-0808">Transferase</keyword>
<feature type="compositionally biased region" description="Acidic residues" evidence="1">
    <location>
        <begin position="194"/>
        <end position="205"/>
    </location>
</feature>
<evidence type="ECO:0000313" key="2">
    <source>
        <dbReference type="EMBL" id="QDT71294.1"/>
    </source>
</evidence>
<gene>
    <name evidence="2" type="ORF">I41_04510</name>
</gene>
<accession>A0A517TSF0</accession>
<dbReference type="GO" id="GO:0009307">
    <property type="term" value="P:DNA restriction-modification system"/>
    <property type="evidence" value="ECO:0007669"/>
    <property type="project" value="InterPro"/>
</dbReference>
<dbReference type="GO" id="GO:0009007">
    <property type="term" value="F:site-specific DNA-methyltransferase (adenine-specific) activity"/>
    <property type="evidence" value="ECO:0007669"/>
    <property type="project" value="InterPro"/>
</dbReference>
<keyword evidence="3" id="KW-1185">Reference proteome</keyword>
<organism evidence="2 3">
    <name type="scientific">Lacipirellula limnantheis</name>
    <dbReference type="NCBI Taxonomy" id="2528024"/>
    <lineage>
        <taxon>Bacteria</taxon>
        <taxon>Pseudomonadati</taxon>
        <taxon>Planctomycetota</taxon>
        <taxon>Planctomycetia</taxon>
        <taxon>Pirellulales</taxon>
        <taxon>Lacipirellulaceae</taxon>
        <taxon>Lacipirellula</taxon>
    </lineage>
</organism>
<feature type="region of interest" description="Disordered" evidence="1">
    <location>
        <begin position="173"/>
        <end position="207"/>
    </location>
</feature>
<dbReference type="EMBL" id="CP036339">
    <property type="protein sequence ID" value="QDT71294.1"/>
    <property type="molecule type" value="Genomic_DNA"/>
</dbReference>
<name>A0A517TSF0_9BACT</name>
<dbReference type="Pfam" id="PF05869">
    <property type="entry name" value="Dam"/>
    <property type="match status" value="1"/>
</dbReference>
<dbReference type="InterPro" id="IPR008593">
    <property type="entry name" value="Dam_MeTrfase"/>
</dbReference>
<sequence length="365" mass="40264">MSQPAHCSAIALAVDPQSSEISASLSLDAIVAQVKRSHVKAERAYYEGVWHSACAGAWLEYVKSQLEHGQFERWRAKHLPRISARTCQRYMELAAFLQTIPEYPQVEPGAQLTKAVRTAQLKVLQTQGFDSQRKTLAIASAIKAPSTVSARQENDTSPEVEISSAAEAPRVVEATKKTSSSTTLATVPSFDPIVSDDDDNEDDPDDHWATPGIIVEAAIELFGHIDLDPCGSDEPIRHLPCRRTLTSAEDSLSPDADWRGSSLVHPPLSNIERFVARALAAFATREANESLLVLPTITDAAYAENLHVYARAFLQQRPTFDAIDGTLVQPDWPYMLVFLTRDFERNADFAAAVGHFADVFVPYRY</sequence>
<dbReference type="GO" id="GO:0032259">
    <property type="term" value="P:methylation"/>
    <property type="evidence" value="ECO:0007669"/>
    <property type="project" value="UniProtKB-KW"/>
</dbReference>
<reference evidence="2 3" key="1">
    <citation type="submission" date="2019-02" db="EMBL/GenBank/DDBJ databases">
        <title>Deep-cultivation of Planctomycetes and their phenomic and genomic characterization uncovers novel biology.</title>
        <authorList>
            <person name="Wiegand S."/>
            <person name="Jogler M."/>
            <person name="Boedeker C."/>
            <person name="Pinto D."/>
            <person name="Vollmers J."/>
            <person name="Rivas-Marin E."/>
            <person name="Kohn T."/>
            <person name="Peeters S.H."/>
            <person name="Heuer A."/>
            <person name="Rast P."/>
            <person name="Oberbeckmann S."/>
            <person name="Bunk B."/>
            <person name="Jeske O."/>
            <person name="Meyerdierks A."/>
            <person name="Storesund J.E."/>
            <person name="Kallscheuer N."/>
            <person name="Luecker S."/>
            <person name="Lage O.M."/>
            <person name="Pohl T."/>
            <person name="Merkel B.J."/>
            <person name="Hornburger P."/>
            <person name="Mueller R.-W."/>
            <person name="Bruemmer F."/>
            <person name="Labrenz M."/>
            <person name="Spormann A.M."/>
            <person name="Op den Camp H."/>
            <person name="Overmann J."/>
            <person name="Amann R."/>
            <person name="Jetten M.S.M."/>
            <person name="Mascher T."/>
            <person name="Medema M.H."/>
            <person name="Devos D.P."/>
            <person name="Kaster A.-K."/>
            <person name="Ovreas L."/>
            <person name="Rohde M."/>
            <person name="Galperin M.Y."/>
            <person name="Jogler C."/>
        </authorList>
    </citation>
    <scope>NUCLEOTIDE SEQUENCE [LARGE SCALE GENOMIC DNA]</scope>
    <source>
        <strain evidence="2 3">I41</strain>
    </source>
</reference>